<dbReference type="EMBL" id="LVVT01000022">
    <property type="protein sequence ID" value="TQS81614.1"/>
    <property type="molecule type" value="Genomic_DNA"/>
</dbReference>
<evidence type="ECO:0008006" key="3">
    <source>
        <dbReference type="Google" id="ProtNLM"/>
    </source>
</evidence>
<dbReference type="GeneID" id="41322709"/>
<name>A0A8J8PFK9_9ARCH</name>
<evidence type="ECO:0000313" key="2">
    <source>
        <dbReference type="Proteomes" id="UP000752814"/>
    </source>
</evidence>
<dbReference type="RefSeq" id="WP_020448198.1">
    <property type="nucleotide sequence ID" value="NZ_CAYAYA010000032.1"/>
</dbReference>
<reference evidence="1" key="1">
    <citation type="submission" date="2016-03" db="EMBL/GenBank/DDBJ databases">
        <authorList>
            <person name="Borrel G."/>
            <person name="Mccann A."/>
            <person name="O'Toole P.W."/>
        </authorList>
    </citation>
    <scope>NUCLEOTIDE SEQUENCE</scope>
    <source>
        <strain evidence="1">183</strain>
    </source>
</reference>
<protein>
    <recommendedName>
        <fullName evidence="3">SHSP domain-containing protein</fullName>
    </recommendedName>
</protein>
<comment type="caution">
    <text evidence="1">The sequence shown here is derived from an EMBL/GenBank/DDBJ whole genome shotgun (WGS) entry which is preliminary data.</text>
</comment>
<dbReference type="CDD" id="cd00298">
    <property type="entry name" value="ACD_sHsps_p23-like"/>
    <property type="match status" value="1"/>
</dbReference>
<proteinExistence type="predicted"/>
<dbReference type="Proteomes" id="UP000752814">
    <property type="component" value="Unassembled WGS sequence"/>
</dbReference>
<dbReference type="InterPro" id="IPR008978">
    <property type="entry name" value="HSP20-like_chaperone"/>
</dbReference>
<gene>
    <name evidence="1" type="ORF">A3207_04220</name>
</gene>
<sequence length="102" mass="11229">MMNEYEVDTVQEREQYKIQIKLPGVDAGDIALEATDAGFCISIGDNSQCFILSHSVDVDNSRAAFDGETLYLEMPIKFPIHGKRLNISSGCLDMGEGKHSCV</sequence>
<dbReference type="SUPFAM" id="SSF49764">
    <property type="entry name" value="HSP20-like chaperones"/>
    <property type="match status" value="1"/>
</dbReference>
<dbReference type="AlphaFoldDB" id="A0A8J8PFK9"/>
<evidence type="ECO:0000313" key="1">
    <source>
        <dbReference type="EMBL" id="TQS81614.1"/>
    </source>
</evidence>
<organism evidence="1 2">
    <name type="scientific">Candidatus Methanomassiliicoccus intestinalis</name>
    <dbReference type="NCBI Taxonomy" id="1406512"/>
    <lineage>
        <taxon>Archaea</taxon>
        <taxon>Methanobacteriati</taxon>
        <taxon>Thermoplasmatota</taxon>
        <taxon>Thermoplasmata</taxon>
        <taxon>Methanomassiliicoccales</taxon>
        <taxon>Methanomassiliicoccaceae</taxon>
        <taxon>Methanomassiliicoccus</taxon>
    </lineage>
</organism>
<accession>A0A8J8PFK9</accession>
<dbReference type="Gene3D" id="2.60.40.790">
    <property type="match status" value="1"/>
</dbReference>